<dbReference type="Gene3D" id="3.40.50.720">
    <property type="entry name" value="NAD(P)-binding Rossmann-like Domain"/>
    <property type="match status" value="2"/>
</dbReference>
<evidence type="ECO:0000256" key="9">
    <source>
        <dbReference type="PIRSR" id="PIRSR000183-4"/>
    </source>
</evidence>
<dbReference type="SMART" id="SM01003">
    <property type="entry name" value="AlaDh_PNT_N"/>
    <property type="match status" value="1"/>
</dbReference>
<proteinExistence type="inferred from homology"/>
<feature type="binding site" evidence="8">
    <location>
        <begin position="298"/>
        <end position="301"/>
    </location>
    <ligand>
        <name>NAD(+)</name>
        <dbReference type="ChEBI" id="CHEBI:57540"/>
    </ligand>
</feature>
<feature type="binding site" evidence="9">
    <location>
        <position position="323"/>
    </location>
    <ligand>
        <name>Mg(2+)</name>
        <dbReference type="ChEBI" id="CHEBI:18420"/>
    </ligand>
</feature>
<keyword evidence="4 5" id="KW-0520">NAD</keyword>
<feature type="active site" description="Proton donor/acceptor" evidence="6">
    <location>
        <position position="96"/>
    </location>
</feature>
<gene>
    <name evidence="12" type="primary">ald</name>
    <name evidence="12" type="ORF">FA046_06540</name>
</gene>
<dbReference type="InterPro" id="IPR007698">
    <property type="entry name" value="AlaDH/PNT_NAD(H)-bd"/>
</dbReference>
<dbReference type="Proteomes" id="UP000308181">
    <property type="component" value="Unassembled WGS sequence"/>
</dbReference>
<keyword evidence="8" id="KW-0547">Nucleotide-binding</keyword>
<dbReference type="OrthoDB" id="9804592at2"/>
<keyword evidence="9" id="KW-0460">Magnesium</keyword>
<feature type="active site" description="Proton donor/acceptor" evidence="6">
    <location>
        <position position="270"/>
    </location>
</feature>
<dbReference type="GO" id="GO:0005886">
    <property type="term" value="C:plasma membrane"/>
    <property type="evidence" value="ECO:0007669"/>
    <property type="project" value="TreeGrafter"/>
</dbReference>
<sequence length="378" mass="41436">MVIGVPREMKNNENRVGLTPAGTHELVKRGHQVLIETHAGAASGFRNDDYEDAGAEIILTEDEVWGRAEMIIKVKEPEELEYKMARKDQLIFCFFHFASNRKLTHAMMDSGAVCLAYETVETTNKVLPILVPMSEVAGRMAIQQGARYLEKPVMGRGILLGGVPGVTPGKVLIIGAGIVGVQAAKMASGLGAHVTILDTNIQRLRYINDVLPPHVVTMFSSEYNIRQLVANHDLIVGAVLVTGEVSPKVITRDMLKLMRPGTVIVDVSVDQGGCIETCKPTTHENPTYIVDGILHYCVSNMPGAVPYTSTIALTNSTFPYIIELADKGWRKACLDNYELLKGLNIISGEVVYRGVAAAFDLHYKPVHLFLDPKQEVED</sequence>
<dbReference type="GO" id="GO:0000166">
    <property type="term" value="F:nucleotide binding"/>
    <property type="evidence" value="ECO:0007669"/>
    <property type="project" value="UniProtKB-KW"/>
</dbReference>
<dbReference type="InterPro" id="IPR036291">
    <property type="entry name" value="NAD(P)-bd_dom_sf"/>
</dbReference>
<evidence type="ECO:0000313" key="13">
    <source>
        <dbReference type="Proteomes" id="UP000308181"/>
    </source>
</evidence>
<dbReference type="PROSITE" id="PS00837">
    <property type="entry name" value="ALADH_PNT_2"/>
    <property type="match status" value="1"/>
</dbReference>
<comment type="cofactor">
    <cofactor evidence="9">
        <name>Mg(2+)</name>
        <dbReference type="ChEBI" id="CHEBI:18420"/>
    </cofactor>
    <text evidence="9">Binds 1 Mg(2+) ion per subunit.</text>
</comment>
<feature type="binding site" evidence="8">
    <location>
        <position position="198"/>
    </location>
    <ligand>
        <name>NAD(+)</name>
        <dbReference type="ChEBI" id="CHEBI:57540"/>
    </ligand>
</feature>
<feature type="binding site" evidence="8">
    <location>
        <begin position="267"/>
        <end position="270"/>
    </location>
    <ligand>
        <name>NAD(+)</name>
        <dbReference type="ChEBI" id="CHEBI:57540"/>
    </ligand>
</feature>
<dbReference type="FunFam" id="3.40.50.720:FF:000049">
    <property type="entry name" value="Alanine dehydrogenase"/>
    <property type="match status" value="1"/>
</dbReference>
<dbReference type="GO" id="GO:0046872">
    <property type="term" value="F:metal ion binding"/>
    <property type="evidence" value="ECO:0007669"/>
    <property type="project" value="UniProtKB-KW"/>
</dbReference>
<organism evidence="12 13">
    <name type="scientific">Pedobacter cryophilus</name>
    <dbReference type="NCBI Taxonomy" id="2571271"/>
    <lineage>
        <taxon>Bacteria</taxon>
        <taxon>Pseudomonadati</taxon>
        <taxon>Bacteroidota</taxon>
        <taxon>Sphingobacteriia</taxon>
        <taxon>Sphingobacteriales</taxon>
        <taxon>Sphingobacteriaceae</taxon>
        <taxon>Pedobacter</taxon>
    </lineage>
</organism>
<feature type="binding site" evidence="8">
    <location>
        <position position="220"/>
    </location>
    <ligand>
        <name>NAD(+)</name>
        <dbReference type="ChEBI" id="CHEBI:57540"/>
    </ligand>
</feature>
<dbReference type="InterPro" id="IPR008141">
    <property type="entry name" value="Ala_DH"/>
</dbReference>
<dbReference type="PANTHER" id="PTHR42795">
    <property type="entry name" value="ALANINE DEHYDROGENASE"/>
    <property type="match status" value="1"/>
</dbReference>
<dbReference type="SUPFAM" id="SSF52283">
    <property type="entry name" value="Formate/glycerate dehydrogenase catalytic domain-like"/>
    <property type="match status" value="1"/>
</dbReference>
<dbReference type="PANTHER" id="PTHR42795:SF1">
    <property type="entry name" value="ALANINE DEHYDROGENASE"/>
    <property type="match status" value="1"/>
</dbReference>
<feature type="binding site" evidence="8">
    <location>
        <begin position="239"/>
        <end position="240"/>
    </location>
    <ligand>
        <name>NAD(+)</name>
        <dbReference type="ChEBI" id="CHEBI:57540"/>
    </ligand>
</feature>
<evidence type="ECO:0000259" key="11">
    <source>
        <dbReference type="SMART" id="SM01003"/>
    </source>
</evidence>
<dbReference type="EMBL" id="SWBP01000002">
    <property type="protein sequence ID" value="TKB98770.1"/>
    <property type="molecule type" value="Genomic_DNA"/>
</dbReference>
<evidence type="ECO:0000256" key="1">
    <source>
        <dbReference type="ARBA" id="ARBA00005689"/>
    </source>
</evidence>
<evidence type="ECO:0000256" key="2">
    <source>
        <dbReference type="ARBA" id="ARBA00012897"/>
    </source>
</evidence>
<dbReference type="CDD" id="cd05305">
    <property type="entry name" value="L-AlaDH"/>
    <property type="match status" value="1"/>
</dbReference>
<dbReference type="SUPFAM" id="SSF51735">
    <property type="entry name" value="NAD(P)-binding Rossmann-fold domains"/>
    <property type="match status" value="1"/>
</dbReference>
<evidence type="ECO:0000256" key="4">
    <source>
        <dbReference type="ARBA" id="ARBA00023027"/>
    </source>
</evidence>
<dbReference type="NCBIfam" id="TIGR00518">
    <property type="entry name" value="alaDH"/>
    <property type="match status" value="1"/>
</dbReference>
<comment type="catalytic activity">
    <reaction evidence="5">
        <text>L-alanine + NAD(+) + H2O = pyruvate + NH4(+) + NADH + H(+)</text>
        <dbReference type="Rhea" id="RHEA:18405"/>
        <dbReference type="ChEBI" id="CHEBI:15361"/>
        <dbReference type="ChEBI" id="CHEBI:15377"/>
        <dbReference type="ChEBI" id="CHEBI:15378"/>
        <dbReference type="ChEBI" id="CHEBI:28938"/>
        <dbReference type="ChEBI" id="CHEBI:57540"/>
        <dbReference type="ChEBI" id="CHEBI:57945"/>
        <dbReference type="ChEBI" id="CHEBI:57972"/>
        <dbReference type="EC" id="1.4.1.1"/>
    </reaction>
</comment>
<protein>
    <recommendedName>
        <fullName evidence="2 5">Alanine dehydrogenase</fullName>
        <ecNumber evidence="2 5">1.4.1.1</ecNumber>
    </recommendedName>
</protein>
<feature type="domain" description="Alanine dehydrogenase/pyridine nucleotide transhydrogenase N-terminal" evidence="11">
    <location>
        <begin position="4"/>
        <end position="137"/>
    </location>
</feature>
<dbReference type="Pfam" id="PF05222">
    <property type="entry name" value="AlaDh_PNT_N"/>
    <property type="match status" value="1"/>
</dbReference>
<evidence type="ECO:0000256" key="6">
    <source>
        <dbReference type="PIRSR" id="PIRSR000183-1"/>
    </source>
</evidence>
<evidence type="ECO:0000259" key="10">
    <source>
        <dbReference type="SMART" id="SM01002"/>
    </source>
</evidence>
<dbReference type="AlphaFoldDB" id="A0A4U1C5Z9"/>
<dbReference type="InterPro" id="IPR008143">
    <property type="entry name" value="Ala_DH/PNT_CS2"/>
</dbReference>
<dbReference type="GO" id="GO:0000286">
    <property type="term" value="F:alanine dehydrogenase activity"/>
    <property type="evidence" value="ECO:0007669"/>
    <property type="project" value="UniProtKB-UniRule"/>
</dbReference>
<accession>A0A4U1C5Z9</accession>
<feature type="binding site" evidence="7">
    <location>
        <position position="15"/>
    </location>
    <ligand>
        <name>substrate</name>
    </ligand>
</feature>
<feature type="binding site" evidence="8">
    <location>
        <position position="134"/>
    </location>
    <ligand>
        <name>NAD(+)</name>
        <dbReference type="ChEBI" id="CHEBI:57540"/>
    </ligand>
</feature>
<keyword evidence="9" id="KW-0479">Metal-binding</keyword>
<name>A0A4U1C5Z9_9SPHI</name>
<dbReference type="EC" id="1.4.1.1" evidence="2 5"/>
<dbReference type="RefSeq" id="WP_136825584.1">
    <property type="nucleotide sequence ID" value="NZ_SWBP01000002.1"/>
</dbReference>
<dbReference type="GO" id="GO:0042853">
    <property type="term" value="P:L-alanine catabolic process"/>
    <property type="evidence" value="ECO:0007669"/>
    <property type="project" value="InterPro"/>
</dbReference>
<evidence type="ECO:0000256" key="8">
    <source>
        <dbReference type="PIRSR" id="PIRSR000183-3"/>
    </source>
</evidence>
<evidence type="ECO:0000256" key="5">
    <source>
        <dbReference type="PIRNR" id="PIRNR000183"/>
    </source>
</evidence>
<dbReference type="PIRSF" id="PIRSF000183">
    <property type="entry name" value="Alanine_dh"/>
    <property type="match status" value="1"/>
</dbReference>
<comment type="similarity">
    <text evidence="1 5">Belongs to the AlaDH/PNT family.</text>
</comment>
<feature type="domain" description="Alanine dehydrogenase/pyridine nucleotide transhydrogenase NAD(H)-binding" evidence="10">
    <location>
        <begin position="149"/>
        <end position="297"/>
    </location>
</feature>
<evidence type="ECO:0000313" key="12">
    <source>
        <dbReference type="EMBL" id="TKB98770.1"/>
    </source>
</evidence>
<feature type="binding site" evidence="7">
    <location>
        <position position="75"/>
    </location>
    <ligand>
        <name>substrate</name>
    </ligand>
</feature>
<feature type="binding site" evidence="8">
    <location>
        <position position="203"/>
    </location>
    <ligand>
        <name>NAD(+)</name>
        <dbReference type="ChEBI" id="CHEBI:57540"/>
    </ligand>
</feature>
<evidence type="ECO:0000256" key="3">
    <source>
        <dbReference type="ARBA" id="ARBA00023002"/>
    </source>
</evidence>
<evidence type="ECO:0000256" key="7">
    <source>
        <dbReference type="PIRSR" id="PIRSR000183-2"/>
    </source>
</evidence>
<dbReference type="Pfam" id="PF01262">
    <property type="entry name" value="AlaDh_PNT_C"/>
    <property type="match status" value="1"/>
</dbReference>
<dbReference type="SMART" id="SM01002">
    <property type="entry name" value="AlaDh_PNT_C"/>
    <property type="match status" value="1"/>
</dbReference>
<comment type="caution">
    <text evidence="12">The sequence shown here is derived from an EMBL/GenBank/DDBJ whole genome shotgun (WGS) entry which is preliminary data.</text>
</comment>
<keyword evidence="13" id="KW-1185">Reference proteome</keyword>
<keyword evidence="3 5" id="KW-0560">Oxidoreductase</keyword>
<dbReference type="InterPro" id="IPR007886">
    <property type="entry name" value="AlaDH/PNT_N"/>
</dbReference>
<reference evidence="12 13" key="1">
    <citation type="submission" date="2019-04" db="EMBL/GenBank/DDBJ databases">
        <title>Pedobacter sp. AR-3-17 sp. nov., isolated from Arctic soil.</title>
        <authorList>
            <person name="Dahal R.H."/>
            <person name="Kim D.-U."/>
        </authorList>
    </citation>
    <scope>NUCLEOTIDE SEQUENCE [LARGE SCALE GENOMIC DNA]</scope>
    <source>
        <strain evidence="12 13">AR-3-17</strain>
    </source>
</reference>